<dbReference type="Pfam" id="PF19493">
    <property type="entry name" value="Trypco1"/>
    <property type="match status" value="1"/>
</dbReference>
<gene>
    <name evidence="2" type="ORF">PMH09_15800</name>
</gene>
<keyword evidence="3" id="KW-1185">Reference proteome</keyword>
<dbReference type="EMBL" id="JAQOSQ010000017">
    <property type="protein sequence ID" value="MDJ1184651.1"/>
    <property type="molecule type" value="Genomic_DNA"/>
</dbReference>
<accession>A0ABT7BZQ4</accession>
<protein>
    <submittedName>
        <fullName evidence="2">CU044_2847 family protein</fullName>
    </submittedName>
</protein>
<dbReference type="NCBIfam" id="NF041216">
    <property type="entry name" value="CU044_2847_fam"/>
    <property type="match status" value="1"/>
</dbReference>
<name>A0ABT7BZQ4_9CYAN</name>
<dbReference type="InterPro" id="IPR045794">
    <property type="entry name" value="Trypco1"/>
</dbReference>
<feature type="domain" description="Trypsin-co-occurring" evidence="1">
    <location>
        <begin position="8"/>
        <end position="111"/>
    </location>
</feature>
<reference evidence="2 3" key="1">
    <citation type="submission" date="2023-01" db="EMBL/GenBank/DDBJ databases">
        <title>Novel diversity within Roseofilum (Cyanobacteria; Desertifilaceae) from marine benthic mats with descriptions of four novel species.</title>
        <authorList>
            <person name="Wang Y."/>
            <person name="Berthold D.E."/>
            <person name="Hu J."/>
            <person name="Lefler F.W."/>
            <person name="Laughinghouse H.D. IV."/>
        </authorList>
    </citation>
    <scope>NUCLEOTIDE SEQUENCE [LARGE SCALE GENOMIC DNA]</scope>
    <source>
        <strain evidence="2 3">BLCC-M143</strain>
    </source>
</reference>
<dbReference type="Proteomes" id="UP001232992">
    <property type="component" value="Unassembled WGS sequence"/>
</dbReference>
<evidence type="ECO:0000313" key="3">
    <source>
        <dbReference type="Proteomes" id="UP001232992"/>
    </source>
</evidence>
<sequence length="116" mass="12841">MGQLVRFPLDDDEQSFVYMEVDETLAPPRPRTEGFAGVGDNAVQQAKQKLGDALSTLKPVANTIIQKVRELNQPADEVEVKFGVKMSTDFGVIIASGNAEVNYEITLKWKNNQENS</sequence>
<proteinExistence type="predicted"/>
<evidence type="ECO:0000259" key="1">
    <source>
        <dbReference type="Pfam" id="PF19493"/>
    </source>
</evidence>
<comment type="caution">
    <text evidence="2">The sequence shown here is derived from an EMBL/GenBank/DDBJ whole genome shotgun (WGS) entry which is preliminary data.</text>
</comment>
<organism evidence="2 3">
    <name type="scientific">Roseofilum casamattae BLCC-M143</name>
    <dbReference type="NCBI Taxonomy" id="3022442"/>
    <lineage>
        <taxon>Bacteria</taxon>
        <taxon>Bacillati</taxon>
        <taxon>Cyanobacteriota</taxon>
        <taxon>Cyanophyceae</taxon>
        <taxon>Desertifilales</taxon>
        <taxon>Desertifilaceae</taxon>
        <taxon>Roseofilum</taxon>
        <taxon>Roseofilum casamattae</taxon>
    </lineage>
</organism>
<dbReference type="RefSeq" id="WP_283759306.1">
    <property type="nucleotide sequence ID" value="NZ_JAQOSQ010000017.1"/>
</dbReference>
<evidence type="ECO:0000313" key="2">
    <source>
        <dbReference type="EMBL" id="MDJ1184651.1"/>
    </source>
</evidence>